<dbReference type="InterPro" id="IPR050638">
    <property type="entry name" value="AA-Vitamin_Transporters"/>
</dbReference>
<feature type="transmembrane region" description="Helical" evidence="6">
    <location>
        <begin position="135"/>
        <end position="152"/>
    </location>
</feature>
<feature type="transmembrane region" description="Helical" evidence="6">
    <location>
        <begin position="12"/>
        <end position="32"/>
    </location>
</feature>
<evidence type="ECO:0000256" key="3">
    <source>
        <dbReference type="ARBA" id="ARBA00022692"/>
    </source>
</evidence>
<feature type="domain" description="EamA" evidence="7">
    <location>
        <begin position="18"/>
        <end position="149"/>
    </location>
</feature>
<dbReference type="Proteomes" id="UP000636394">
    <property type="component" value="Unassembled WGS sequence"/>
</dbReference>
<gene>
    <name evidence="8" type="ORF">GMI68_01930</name>
</gene>
<evidence type="ECO:0000256" key="1">
    <source>
        <dbReference type="ARBA" id="ARBA00004141"/>
    </source>
</evidence>
<feature type="transmembrane region" description="Helical" evidence="6">
    <location>
        <begin position="44"/>
        <end position="64"/>
    </location>
</feature>
<dbReference type="SUPFAM" id="SSF103481">
    <property type="entry name" value="Multidrug resistance efflux transporter EmrE"/>
    <property type="match status" value="2"/>
</dbReference>
<evidence type="ECO:0000313" key="8">
    <source>
        <dbReference type="EMBL" id="NHM13541.1"/>
    </source>
</evidence>
<comment type="similarity">
    <text evidence="2">Belongs to the EamA transporter family.</text>
</comment>
<evidence type="ECO:0000259" key="7">
    <source>
        <dbReference type="Pfam" id="PF00892"/>
    </source>
</evidence>
<evidence type="ECO:0000313" key="9">
    <source>
        <dbReference type="Proteomes" id="UP000636394"/>
    </source>
</evidence>
<sequence>MKRSEGAPMPASKASLALPILAGVMWGSIGVFVRFLDAGGLDNGTIVCTRMIASSVILGAFMLVKDRSSFKVPKRAVPVLIVGAVVGSAYMNIVYNVAIMNLNLALSSVLIGLFAIWSLLLGRVLFGEALTKRKVACAAVALFGVVLISGVLEQGAAASFSWFGLFMGVLTGMMYAVNGATTRAMSNWGMKASTINFWYFAIGSVSLLPLCHWDQVVSYVAADPLASSFWLISQAVACAVLPYVLFAMALAKMDMGTASTLELVEPAAAMVFGLVLFGEIPTPLMVVGVAVVIAAISRIYAEK</sequence>
<feature type="transmembrane region" description="Helical" evidence="6">
    <location>
        <begin position="104"/>
        <end position="126"/>
    </location>
</feature>
<name>A0ABX0IKZ0_9ACTN</name>
<keyword evidence="3 6" id="KW-0812">Transmembrane</keyword>
<accession>A0ABX0IKZ0</accession>
<dbReference type="Pfam" id="PF00892">
    <property type="entry name" value="EamA"/>
    <property type="match status" value="2"/>
</dbReference>
<proteinExistence type="inferred from homology"/>
<feature type="domain" description="EamA" evidence="7">
    <location>
        <begin position="163"/>
        <end position="297"/>
    </location>
</feature>
<dbReference type="InterPro" id="IPR037185">
    <property type="entry name" value="EmrE-like"/>
</dbReference>
<keyword evidence="4 6" id="KW-1133">Transmembrane helix</keyword>
<reference evidence="8 9" key="1">
    <citation type="submission" date="2019-11" db="EMBL/GenBank/DDBJ databases">
        <title>Eggerthellaceae novel genus isolated from the rectal contents of marmort.</title>
        <authorList>
            <person name="Zhang G."/>
        </authorList>
    </citation>
    <scope>NUCLEOTIDE SEQUENCE [LARGE SCALE GENOMIC DNA]</scope>
    <source>
        <strain evidence="9">zg-886</strain>
    </source>
</reference>
<evidence type="ECO:0000256" key="5">
    <source>
        <dbReference type="ARBA" id="ARBA00023136"/>
    </source>
</evidence>
<feature type="transmembrane region" description="Helical" evidence="6">
    <location>
        <begin position="228"/>
        <end position="251"/>
    </location>
</feature>
<evidence type="ECO:0000256" key="2">
    <source>
        <dbReference type="ARBA" id="ARBA00007362"/>
    </source>
</evidence>
<comment type="caution">
    <text evidence="8">The sequence shown here is derived from an EMBL/GenBank/DDBJ whole genome shotgun (WGS) entry which is preliminary data.</text>
</comment>
<dbReference type="InterPro" id="IPR000620">
    <property type="entry name" value="EamA_dom"/>
</dbReference>
<feature type="transmembrane region" description="Helical" evidence="6">
    <location>
        <begin position="197"/>
        <end position="222"/>
    </location>
</feature>
<dbReference type="PANTHER" id="PTHR32322:SF2">
    <property type="entry name" value="EAMA DOMAIN-CONTAINING PROTEIN"/>
    <property type="match status" value="1"/>
</dbReference>
<protein>
    <submittedName>
        <fullName evidence="8">EamA family transporter</fullName>
    </submittedName>
</protein>
<feature type="transmembrane region" description="Helical" evidence="6">
    <location>
        <begin position="158"/>
        <end position="177"/>
    </location>
</feature>
<evidence type="ECO:0000256" key="6">
    <source>
        <dbReference type="SAM" id="Phobius"/>
    </source>
</evidence>
<comment type="subcellular location">
    <subcellularLocation>
        <location evidence="1">Membrane</location>
        <topology evidence="1">Multi-pass membrane protein</topology>
    </subcellularLocation>
</comment>
<feature type="transmembrane region" description="Helical" evidence="6">
    <location>
        <begin position="76"/>
        <end position="98"/>
    </location>
</feature>
<dbReference type="EMBL" id="WPCR01000002">
    <property type="protein sequence ID" value="NHM13541.1"/>
    <property type="molecule type" value="Genomic_DNA"/>
</dbReference>
<keyword evidence="5 6" id="KW-0472">Membrane</keyword>
<evidence type="ECO:0000256" key="4">
    <source>
        <dbReference type="ARBA" id="ARBA00022989"/>
    </source>
</evidence>
<organism evidence="8 9">
    <name type="scientific">Xiamenia xianingshaonis</name>
    <dbReference type="NCBI Taxonomy" id="2682776"/>
    <lineage>
        <taxon>Bacteria</taxon>
        <taxon>Bacillati</taxon>
        <taxon>Actinomycetota</taxon>
        <taxon>Coriobacteriia</taxon>
        <taxon>Eggerthellales</taxon>
        <taxon>Eggerthellaceae</taxon>
        <taxon>Xiamenia</taxon>
    </lineage>
</organism>
<keyword evidence="9" id="KW-1185">Reference proteome</keyword>
<dbReference type="PANTHER" id="PTHR32322">
    <property type="entry name" value="INNER MEMBRANE TRANSPORTER"/>
    <property type="match status" value="1"/>
</dbReference>